<dbReference type="EMBL" id="VITN01000036">
    <property type="protein sequence ID" value="TWB10067.1"/>
    <property type="molecule type" value="Genomic_DNA"/>
</dbReference>
<dbReference type="Proteomes" id="UP000319859">
    <property type="component" value="Unassembled WGS sequence"/>
</dbReference>
<sequence>MTNWSLTTLFQSIHDAVVKDLEIARGALKHPGDKGDASEQVWIDLLNAYLPRRYQTAKAHVVDSGGEVSDQIDVVVFDRHYSPFLFTFKEALFVPAESVYAVFEAKQTINATHLGYAVEKVASVRRLQRTSIPVPTVDGTKPAKGLHRIIGGFLCLGSDYSPALGDTLRDTLTAHPEGGCLDLGCVAAAGTFTRASLPTHDAFVLEHSPAAVPKFLLTLASQLQDLATVPMLDITAYAQHLPVRVHETPGATTP</sequence>
<comment type="caution">
    <text evidence="2">The sequence shown here is derived from an EMBL/GenBank/DDBJ whole genome shotgun (WGS) entry which is preliminary data.</text>
</comment>
<organism evidence="2 3">
    <name type="scientific">Nitrospirillum amazonense</name>
    <dbReference type="NCBI Taxonomy" id="28077"/>
    <lineage>
        <taxon>Bacteria</taxon>
        <taxon>Pseudomonadati</taxon>
        <taxon>Pseudomonadota</taxon>
        <taxon>Alphaproteobacteria</taxon>
        <taxon>Rhodospirillales</taxon>
        <taxon>Azospirillaceae</taxon>
        <taxon>Nitrospirillum</taxon>
    </lineage>
</organism>
<dbReference type="RefSeq" id="WP_145754386.1">
    <property type="nucleotide sequence ID" value="NZ_VITN01000036.1"/>
</dbReference>
<reference evidence="2 3" key="1">
    <citation type="submission" date="2019-06" db="EMBL/GenBank/DDBJ databases">
        <title>Genomic Encyclopedia of Type Strains, Phase IV (KMG-V): Genome sequencing to study the core and pangenomes of soil and plant-associated prokaryotes.</title>
        <authorList>
            <person name="Whitman W."/>
        </authorList>
    </citation>
    <scope>NUCLEOTIDE SEQUENCE [LARGE SCALE GENOMIC DNA]</scope>
    <source>
        <strain evidence="2 3">BR 11880</strain>
    </source>
</reference>
<evidence type="ECO:0000313" key="2">
    <source>
        <dbReference type="EMBL" id="TWB10067.1"/>
    </source>
</evidence>
<evidence type="ECO:0000313" key="3">
    <source>
        <dbReference type="Proteomes" id="UP000319859"/>
    </source>
</evidence>
<dbReference type="AlphaFoldDB" id="A0A560EL55"/>
<protein>
    <recommendedName>
        <fullName evidence="1">DUF6602 domain-containing protein</fullName>
    </recommendedName>
</protein>
<evidence type="ECO:0000259" key="1">
    <source>
        <dbReference type="Pfam" id="PF20247"/>
    </source>
</evidence>
<feature type="domain" description="DUF6602" evidence="1">
    <location>
        <begin position="27"/>
        <end position="127"/>
    </location>
</feature>
<proteinExistence type="predicted"/>
<accession>A0A560EL55</accession>
<dbReference type="CDD" id="cd21411">
    <property type="entry name" value="NucC"/>
    <property type="match status" value="1"/>
</dbReference>
<dbReference type="Pfam" id="PF20247">
    <property type="entry name" value="DUF6602"/>
    <property type="match status" value="1"/>
</dbReference>
<dbReference type="InterPro" id="IPR046537">
    <property type="entry name" value="DUF6602"/>
</dbReference>
<dbReference type="OrthoDB" id="3765434at2"/>
<name>A0A560EL55_9PROT</name>
<gene>
    <name evidence="2" type="ORF">FBZ89_1364</name>
</gene>